<name>A0ABP9EJS3_9GAMM</name>
<organism evidence="2 3">
    <name type="scientific">Ferrimonas pelagia</name>
    <dbReference type="NCBI Taxonomy" id="1177826"/>
    <lineage>
        <taxon>Bacteria</taxon>
        <taxon>Pseudomonadati</taxon>
        <taxon>Pseudomonadota</taxon>
        <taxon>Gammaproteobacteria</taxon>
        <taxon>Alteromonadales</taxon>
        <taxon>Ferrimonadaceae</taxon>
        <taxon>Ferrimonas</taxon>
    </lineage>
</organism>
<dbReference type="Gene3D" id="1.10.1370.10">
    <property type="entry name" value="Neurolysin, domain 3"/>
    <property type="match status" value="1"/>
</dbReference>
<feature type="signal peptide" evidence="1">
    <location>
        <begin position="1"/>
        <end position="27"/>
    </location>
</feature>
<proteinExistence type="predicted"/>
<evidence type="ECO:0000256" key="1">
    <source>
        <dbReference type="SAM" id="SignalP"/>
    </source>
</evidence>
<feature type="chain" id="PRO_5047437200" evidence="1">
    <location>
        <begin position="28"/>
        <end position="483"/>
    </location>
</feature>
<dbReference type="Proteomes" id="UP001499988">
    <property type="component" value="Unassembled WGS sequence"/>
</dbReference>
<comment type="caution">
    <text evidence="2">The sequence shown here is derived from an EMBL/GenBank/DDBJ whole genome shotgun (WGS) entry which is preliminary data.</text>
</comment>
<dbReference type="SUPFAM" id="SSF55486">
    <property type="entry name" value="Metalloproteases ('zincins'), catalytic domain"/>
    <property type="match status" value="1"/>
</dbReference>
<evidence type="ECO:0000313" key="3">
    <source>
        <dbReference type="Proteomes" id="UP001499988"/>
    </source>
</evidence>
<reference evidence="3" key="1">
    <citation type="journal article" date="2019" name="Int. J. Syst. Evol. Microbiol.">
        <title>The Global Catalogue of Microorganisms (GCM) 10K type strain sequencing project: providing services to taxonomists for standard genome sequencing and annotation.</title>
        <authorList>
            <consortium name="The Broad Institute Genomics Platform"/>
            <consortium name="The Broad Institute Genome Sequencing Center for Infectious Disease"/>
            <person name="Wu L."/>
            <person name="Ma J."/>
        </authorList>
    </citation>
    <scope>NUCLEOTIDE SEQUENCE [LARGE SCALE GENOMIC DNA]</scope>
    <source>
        <strain evidence="3">JCM 18401</strain>
    </source>
</reference>
<gene>
    <name evidence="2" type="ORF">GCM10023333_14070</name>
</gene>
<sequence>MVRRRTESAKPHLNALILIGAFFSASAAADTLLDYCFHQIAGIQAEPAPRQRLAQLRLLQDQLQLSSERFDSVEIGQCAYQLRQALAPLITQATASTEQLNATAQLLHHQRQPLKQLTLTDPRCLHGTPHEAPFTLDLSPSAVVPYLRGAEHEGCRRTVWRRYQSRGYPDNRTLLEAQIEAQWQLAKQAGYRDPLSQQLSSVPLGQHVERQDFLDSLTPDRVQPGWQRSAAPPQPLARPAEQLARQTLEALSQAMALTLVSIDEQQWQLWSDKRLLGYVSLHQAEHNARRILQNHWLGHSPAIIELHYRQSPWHAQHWWQWVRTVGTALGQAHGQEIDHPSPNHGELGRALALEWARQPEFQRSLLGQRVTAPPRYPASLLIEAQLALALWQQPKLNDGVLQTRQTTLYQRYLQQSPPSELWPWYSSERMVFQPGALIQRLYLTQQAQRWVSQQTQTRTELKPALPSSFPWSSLAATTDGSID</sequence>
<accession>A0ABP9EJS3</accession>
<dbReference type="EMBL" id="BAABJZ010000018">
    <property type="protein sequence ID" value="GAA4881055.1"/>
    <property type="molecule type" value="Genomic_DNA"/>
</dbReference>
<keyword evidence="3" id="KW-1185">Reference proteome</keyword>
<protein>
    <submittedName>
        <fullName evidence="2">Uncharacterized protein</fullName>
    </submittedName>
</protein>
<dbReference type="RefSeq" id="WP_345334642.1">
    <property type="nucleotide sequence ID" value="NZ_BAABJZ010000018.1"/>
</dbReference>
<evidence type="ECO:0000313" key="2">
    <source>
        <dbReference type="EMBL" id="GAA4881055.1"/>
    </source>
</evidence>
<keyword evidence="1" id="KW-0732">Signal</keyword>
<dbReference type="InterPro" id="IPR024077">
    <property type="entry name" value="Neurolysin/TOP_dom2"/>
</dbReference>